<dbReference type="InterPro" id="IPR029068">
    <property type="entry name" value="Glyas_Bleomycin-R_OHBP_Dase"/>
</dbReference>
<accession>A0A1L9P9Y2</accession>
<dbReference type="EMBL" id="KV878126">
    <property type="protein sequence ID" value="OJI98321.1"/>
    <property type="molecule type" value="Genomic_DNA"/>
</dbReference>
<dbReference type="OrthoDB" id="16820at2759"/>
<dbReference type="GeneID" id="63732303"/>
<evidence type="ECO:0000313" key="3">
    <source>
        <dbReference type="Proteomes" id="UP000184073"/>
    </source>
</evidence>
<name>A0A1L9P9Y2_ASPVE</name>
<dbReference type="AlphaFoldDB" id="A0A1L9P9Y2"/>
<evidence type="ECO:0000313" key="2">
    <source>
        <dbReference type="EMBL" id="OJI98321.1"/>
    </source>
</evidence>
<organism evidence="2 3">
    <name type="scientific">Aspergillus versicolor CBS 583.65</name>
    <dbReference type="NCBI Taxonomy" id="1036611"/>
    <lineage>
        <taxon>Eukaryota</taxon>
        <taxon>Fungi</taxon>
        <taxon>Dikarya</taxon>
        <taxon>Ascomycota</taxon>
        <taxon>Pezizomycotina</taxon>
        <taxon>Eurotiomycetes</taxon>
        <taxon>Eurotiomycetidae</taxon>
        <taxon>Eurotiales</taxon>
        <taxon>Aspergillaceae</taxon>
        <taxon>Aspergillus</taxon>
        <taxon>Aspergillus subgen. Nidulantes</taxon>
    </lineage>
</organism>
<sequence length="115" mass="12879">MTQTQTPNRVFNHVAVSVADCKAAVAWYSKVFGFELVGNQIHHIARSERPTDPIFSIYPASLQEVNMAYMSTGNGVGFEIFEFIHPKTFVPQQEGGFEYYRGGWVLPCLRDGFGA</sequence>
<dbReference type="Pfam" id="PF00903">
    <property type="entry name" value="Glyoxalase"/>
    <property type="match status" value="1"/>
</dbReference>
<protein>
    <recommendedName>
        <fullName evidence="1">Glyoxalase/fosfomycin resistance/dioxygenase domain-containing protein</fullName>
    </recommendedName>
</protein>
<dbReference type="Proteomes" id="UP000184073">
    <property type="component" value="Unassembled WGS sequence"/>
</dbReference>
<dbReference type="Gene3D" id="3.10.180.10">
    <property type="entry name" value="2,3-Dihydroxybiphenyl 1,2-Dioxygenase, domain 1"/>
    <property type="match status" value="1"/>
</dbReference>
<proteinExistence type="predicted"/>
<dbReference type="RefSeq" id="XP_040664084.1">
    <property type="nucleotide sequence ID" value="XM_040816792.1"/>
</dbReference>
<gene>
    <name evidence="2" type="ORF">ASPVEDRAFT_79981</name>
</gene>
<dbReference type="InterPro" id="IPR004360">
    <property type="entry name" value="Glyas_Fos-R_dOase_dom"/>
</dbReference>
<evidence type="ECO:0000259" key="1">
    <source>
        <dbReference type="Pfam" id="PF00903"/>
    </source>
</evidence>
<dbReference type="VEuPathDB" id="FungiDB:ASPVEDRAFT_79981"/>
<keyword evidence="3" id="KW-1185">Reference proteome</keyword>
<feature type="domain" description="Glyoxalase/fosfomycin resistance/dioxygenase" evidence="1">
    <location>
        <begin position="11"/>
        <end position="39"/>
    </location>
</feature>
<dbReference type="STRING" id="1036611.A0A1L9P9Y2"/>
<dbReference type="SUPFAM" id="SSF54593">
    <property type="entry name" value="Glyoxalase/Bleomycin resistance protein/Dihydroxybiphenyl dioxygenase"/>
    <property type="match status" value="1"/>
</dbReference>
<reference evidence="3" key="1">
    <citation type="journal article" date="2017" name="Genome Biol.">
        <title>Comparative genomics reveals high biological diversity and specific adaptations in the industrially and medically important fungal genus Aspergillus.</title>
        <authorList>
            <person name="de Vries R.P."/>
            <person name="Riley R."/>
            <person name="Wiebenga A."/>
            <person name="Aguilar-Osorio G."/>
            <person name="Amillis S."/>
            <person name="Uchima C.A."/>
            <person name="Anderluh G."/>
            <person name="Asadollahi M."/>
            <person name="Askin M."/>
            <person name="Barry K."/>
            <person name="Battaglia E."/>
            <person name="Bayram O."/>
            <person name="Benocci T."/>
            <person name="Braus-Stromeyer S.A."/>
            <person name="Caldana C."/>
            <person name="Canovas D."/>
            <person name="Cerqueira G.C."/>
            <person name="Chen F."/>
            <person name="Chen W."/>
            <person name="Choi C."/>
            <person name="Clum A."/>
            <person name="Dos Santos R.A."/>
            <person name="Damasio A.R."/>
            <person name="Diallinas G."/>
            <person name="Emri T."/>
            <person name="Fekete E."/>
            <person name="Flipphi M."/>
            <person name="Freyberg S."/>
            <person name="Gallo A."/>
            <person name="Gournas C."/>
            <person name="Habgood R."/>
            <person name="Hainaut M."/>
            <person name="Harispe M.L."/>
            <person name="Henrissat B."/>
            <person name="Hilden K.S."/>
            <person name="Hope R."/>
            <person name="Hossain A."/>
            <person name="Karabika E."/>
            <person name="Karaffa L."/>
            <person name="Karanyi Z."/>
            <person name="Krasevec N."/>
            <person name="Kuo A."/>
            <person name="Kusch H."/>
            <person name="LaButti K."/>
            <person name="Lagendijk E.L."/>
            <person name="Lapidus A."/>
            <person name="Levasseur A."/>
            <person name="Lindquist E."/>
            <person name="Lipzen A."/>
            <person name="Logrieco A.F."/>
            <person name="MacCabe A."/>
            <person name="Maekelae M.R."/>
            <person name="Malavazi I."/>
            <person name="Melin P."/>
            <person name="Meyer V."/>
            <person name="Mielnichuk N."/>
            <person name="Miskei M."/>
            <person name="Molnar A.P."/>
            <person name="Mule G."/>
            <person name="Ngan C.Y."/>
            <person name="Orejas M."/>
            <person name="Orosz E."/>
            <person name="Ouedraogo J.P."/>
            <person name="Overkamp K.M."/>
            <person name="Park H.-S."/>
            <person name="Perrone G."/>
            <person name="Piumi F."/>
            <person name="Punt P.J."/>
            <person name="Ram A.F."/>
            <person name="Ramon A."/>
            <person name="Rauscher S."/>
            <person name="Record E."/>
            <person name="Riano-Pachon D.M."/>
            <person name="Robert V."/>
            <person name="Roehrig J."/>
            <person name="Ruller R."/>
            <person name="Salamov A."/>
            <person name="Salih N.S."/>
            <person name="Samson R.A."/>
            <person name="Sandor E."/>
            <person name="Sanguinetti M."/>
            <person name="Schuetze T."/>
            <person name="Sepcic K."/>
            <person name="Shelest E."/>
            <person name="Sherlock G."/>
            <person name="Sophianopoulou V."/>
            <person name="Squina F.M."/>
            <person name="Sun H."/>
            <person name="Susca A."/>
            <person name="Todd R.B."/>
            <person name="Tsang A."/>
            <person name="Unkles S.E."/>
            <person name="van de Wiele N."/>
            <person name="van Rossen-Uffink D."/>
            <person name="Oliveira J.V."/>
            <person name="Vesth T.C."/>
            <person name="Visser J."/>
            <person name="Yu J.-H."/>
            <person name="Zhou M."/>
            <person name="Andersen M.R."/>
            <person name="Archer D.B."/>
            <person name="Baker S.E."/>
            <person name="Benoit I."/>
            <person name="Brakhage A.A."/>
            <person name="Braus G.H."/>
            <person name="Fischer R."/>
            <person name="Frisvad J.C."/>
            <person name="Goldman G.H."/>
            <person name="Houbraken J."/>
            <person name="Oakley B."/>
            <person name="Pocsi I."/>
            <person name="Scazzocchio C."/>
            <person name="Seiboth B."/>
            <person name="vanKuyk P.A."/>
            <person name="Wortman J."/>
            <person name="Dyer P.S."/>
            <person name="Grigoriev I.V."/>
        </authorList>
    </citation>
    <scope>NUCLEOTIDE SEQUENCE [LARGE SCALE GENOMIC DNA]</scope>
    <source>
        <strain evidence="3">CBS 583.65</strain>
    </source>
</reference>